<proteinExistence type="inferred from homology"/>
<dbReference type="InterPro" id="IPR044087">
    <property type="entry name" value="NahD-like"/>
</dbReference>
<dbReference type="PANTHER" id="PTHR42943:SF2">
    <property type="entry name" value="GLUTATHIONE S-TRANSFERASE KAPPA 1"/>
    <property type="match status" value="1"/>
</dbReference>
<keyword evidence="5" id="KW-1185">Reference proteome</keyword>
<dbReference type="GO" id="GO:0004602">
    <property type="term" value="F:glutathione peroxidase activity"/>
    <property type="evidence" value="ECO:0007669"/>
    <property type="project" value="TreeGrafter"/>
</dbReference>
<dbReference type="GO" id="GO:0018845">
    <property type="term" value="F:2-hydroxychromene-2-carboxylate isomerase activity"/>
    <property type="evidence" value="ECO:0007669"/>
    <property type="project" value="UniProtKB-UniRule"/>
</dbReference>
<name>A0A0B4XTA9_9GAMM</name>
<dbReference type="CDD" id="cd03022">
    <property type="entry name" value="DsbA_HCCA_Iso"/>
    <property type="match status" value="1"/>
</dbReference>
<feature type="active site" description="Nucleophile" evidence="2">
    <location>
        <position position="9"/>
    </location>
</feature>
<dbReference type="PIRSF" id="PIRSF006386">
    <property type="entry name" value="HCCAis_GSTk"/>
    <property type="match status" value="1"/>
</dbReference>
<evidence type="ECO:0000313" key="4">
    <source>
        <dbReference type="EMBL" id="AJD49542.1"/>
    </source>
</evidence>
<evidence type="ECO:0000259" key="3">
    <source>
        <dbReference type="Pfam" id="PF01323"/>
    </source>
</evidence>
<dbReference type="Pfam" id="PF01323">
    <property type="entry name" value="DSBA"/>
    <property type="match status" value="1"/>
</dbReference>
<dbReference type="PANTHER" id="PTHR42943">
    <property type="entry name" value="GLUTATHIONE S-TRANSFERASE KAPPA"/>
    <property type="match status" value="1"/>
</dbReference>
<dbReference type="InterPro" id="IPR036249">
    <property type="entry name" value="Thioredoxin-like_sf"/>
</dbReference>
<dbReference type="AlphaFoldDB" id="A0A0B4XTA9"/>
<evidence type="ECO:0000256" key="2">
    <source>
        <dbReference type="PIRSR" id="PIRSR006386-1"/>
    </source>
</evidence>
<protein>
    <recommendedName>
        <fullName evidence="1">2-hydroxychromene-2-carboxylate isomerase</fullName>
        <ecNumber evidence="1">5.99.1.4</ecNumber>
    </recommendedName>
</protein>
<evidence type="ECO:0000256" key="1">
    <source>
        <dbReference type="PIRNR" id="PIRNR006386"/>
    </source>
</evidence>
<keyword evidence="1" id="KW-0413">Isomerase</keyword>
<dbReference type="InterPro" id="IPR014440">
    <property type="entry name" value="HCCAis_GSTk"/>
</dbReference>
<dbReference type="GO" id="GO:0004364">
    <property type="term" value="F:glutathione transferase activity"/>
    <property type="evidence" value="ECO:0007669"/>
    <property type="project" value="TreeGrafter"/>
</dbReference>
<dbReference type="SUPFAM" id="SSF52833">
    <property type="entry name" value="Thioredoxin-like"/>
    <property type="match status" value="1"/>
</dbReference>
<dbReference type="EMBL" id="CP004387">
    <property type="protein sequence ID" value="AJD49542.1"/>
    <property type="molecule type" value="Genomic_DNA"/>
</dbReference>
<dbReference type="InterPro" id="IPR051924">
    <property type="entry name" value="GST_Kappa/NadH"/>
</dbReference>
<reference evidence="4 5" key="1">
    <citation type="journal article" date="2012" name="J. Bacteriol.">
        <title>Genome sequence of an alkane-degrading bacterium, Alcanivorax pacificus type strain W11-5, isolated from deep sea sediment.</title>
        <authorList>
            <person name="Lai Q."/>
            <person name="Shao Z."/>
        </authorList>
    </citation>
    <scope>NUCLEOTIDE SEQUENCE [LARGE SCALE GENOMIC DNA]</scope>
    <source>
        <strain evidence="4 5">W11-5</strain>
    </source>
</reference>
<dbReference type="Gene3D" id="3.40.30.10">
    <property type="entry name" value="Glutaredoxin"/>
    <property type="match status" value="1"/>
</dbReference>
<gene>
    <name evidence="4" type="ORF">S7S_15650</name>
</gene>
<dbReference type="InterPro" id="IPR001853">
    <property type="entry name" value="DSBA-like_thioredoxin_dom"/>
</dbReference>
<dbReference type="EC" id="5.99.1.4" evidence="1"/>
<organism evidence="4 5">
    <name type="scientific">Isoalcanivorax pacificus W11-5</name>
    <dbReference type="NCBI Taxonomy" id="391936"/>
    <lineage>
        <taxon>Bacteria</taxon>
        <taxon>Pseudomonadati</taxon>
        <taxon>Pseudomonadota</taxon>
        <taxon>Gammaproteobacteria</taxon>
        <taxon>Oceanospirillales</taxon>
        <taxon>Alcanivoracaceae</taxon>
        <taxon>Isoalcanivorax</taxon>
    </lineage>
</organism>
<dbReference type="GO" id="GO:0006749">
    <property type="term" value="P:glutathione metabolic process"/>
    <property type="evidence" value="ECO:0007669"/>
    <property type="project" value="TreeGrafter"/>
</dbReference>
<accession>A0A0B4XTA9</accession>
<dbReference type="STRING" id="391936.S7S_15650"/>
<comment type="similarity">
    <text evidence="1">Belongs to the GST superfamily. NadH family.</text>
</comment>
<dbReference type="KEGG" id="apac:S7S_15650"/>
<dbReference type="Proteomes" id="UP000006764">
    <property type="component" value="Chromosome"/>
</dbReference>
<comment type="catalytic activity">
    <reaction evidence="1">
        <text>2-hydroxychromene-2-carboxylate = (3E)-4-(2-hydroxyphenyl)-2-oxobut-3-enoate</text>
        <dbReference type="Rhea" id="RHEA:27401"/>
        <dbReference type="ChEBI" id="CHEBI:59350"/>
        <dbReference type="ChEBI" id="CHEBI:59353"/>
        <dbReference type="EC" id="5.99.1.4"/>
    </reaction>
</comment>
<sequence length="198" mass="22541">MEVWFEFASNYSYPAVMRVEALARQAGVDIAWKPFLLGPVFRALGWDSSPFVVQKAKGEYALKQDMPRLCAKYGLPWQHPSVFPRRALLPLRVALLASEEPWVGEFCRRMMRLHFGEDVDIDQPGVVADTLAILGQDADEVLLRAQSEHNRQRLREQTDAAQRKGLFGAPTFIVGDAMFWGNDRLEDALLWACGERYL</sequence>
<dbReference type="HOGENOM" id="CLU_069253_1_3_6"/>
<dbReference type="GO" id="GO:1901170">
    <property type="term" value="P:naphthalene catabolic process"/>
    <property type="evidence" value="ECO:0007669"/>
    <property type="project" value="InterPro"/>
</dbReference>
<evidence type="ECO:0000313" key="5">
    <source>
        <dbReference type="Proteomes" id="UP000006764"/>
    </source>
</evidence>
<feature type="domain" description="DSBA-like thioredoxin" evidence="3">
    <location>
        <begin position="2"/>
        <end position="186"/>
    </location>
</feature>